<gene>
    <name evidence="1" type="ORF">AYM40_21630</name>
</gene>
<dbReference type="OrthoDB" id="9820235at2"/>
<reference evidence="1 2" key="1">
    <citation type="journal article" date="2016" name="Gene">
        <title>PacBio SMRT assembly of a complex multi-replicon genome reveals chlorocatechol degradative operon in a region of genome plasticity.</title>
        <authorList>
            <person name="Ricker N."/>
            <person name="Shen S.Y."/>
            <person name="Goordial J."/>
            <person name="Jin S."/>
            <person name="Fulthorpe R.R."/>
        </authorList>
    </citation>
    <scope>NUCLEOTIDE SEQUENCE [LARGE SCALE GENOMIC DNA]</scope>
    <source>
        <strain evidence="1 2">OLGA172</strain>
    </source>
</reference>
<dbReference type="EMBL" id="CP014579">
    <property type="protein sequence ID" value="ANB75030.1"/>
    <property type="molecule type" value="Genomic_DNA"/>
</dbReference>
<dbReference type="AlphaFoldDB" id="A0A160FQ72"/>
<dbReference type="RefSeq" id="WP_063498328.1">
    <property type="nucleotide sequence ID" value="NZ_CP014579.1"/>
</dbReference>
<evidence type="ECO:0000313" key="1">
    <source>
        <dbReference type="EMBL" id="ANB75030.1"/>
    </source>
</evidence>
<proteinExistence type="predicted"/>
<name>A0A160FQ72_9BURK</name>
<accession>A0A160FQ72</accession>
<sequence>MFNHTNSAAPHDDVLRLFEYAKSLLDLHQDTGVEFWRNIDETALEVWVREDHADKSKLLGSRDTLTDLRELLSRHLAKMRCAAEWVHRIIEVSGNSHLKPDGNYRPPFWSLCHDYPALIRDCYRHEDLPHAILTLMNRWYLPSPSGDAAGVTQFLQHTLIKTSDSEPLARFLAEPWLAGNRFYVDRDLLQPIIGNATNERKVLIVPRLKEWQESSHALTSANATPVIEKGTSTERLTETFSDGLLRLSILGSSEYLELVRSRIAVLYLLDTGALFVEYPWHRFGSGQRRLDQPHAIASGQLPVEGAQYPVERRDDMAVAVNWIGERITELPKWHVDTGRSST</sequence>
<dbReference type="Proteomes" id="UP000076852">
    <property type="component" value="Chromosome 2"/>
</dbReference>
<keyword evidence="2" id="KW-1185">Reference proteome</keyword>
<evidence type="ECO:0000313" key="2">
    <source>
        <dbReference type="Proteomes" id="UP000076852"/>
    </source>
</evidence>
<dbReference type="STRING" id="1804984.AYM40_21630"/>
<organism evidence="1 2">
    <name type="scientific">Paraburkholderia phytofirmans OLGA172</name>
    <dbReference type="NCBI Taxonomy" id="1417228"/>
    <lineage>
        <taxon>Bacteria</taxon>
        <taxon>Pseudomonadati</taxon>
        <taxon>Pseudomonadota</taxon>
        <taxon>Betaproteobacteria</taxon>
        <taxon>Burkholderiales</taxon>
        <taxon>Burkholderiaceae</taxon>
        <taxon>Paraburkholderia</taxon>
    </lineage>
</organism>
<protein>
    <submittedName>
        <fullName evidence="1">Uncharacterized protein</fullName>
    </submittedName>
</protein>
<dbReference type="KEGG" id="buz:AYM40_21630"/>